<dbReference type="Proteomes" id="UP000516304">
    <property type="component" value="Chromosome TIRI35C"/>
</dbReference>
<feature type="transmembrane region" description="Helical" evidence="1">
    <location>
        <begin position="63"/>
        <end position="82"/>
    </location>
</feature>
<keyword evidence="1" id="KW-0812">Transmembrane</keyword>
<sequence>MFKEHRQGHVFIPGFILATMLLLVLMVGGFDYLAQRYPGLIDMLPGITVESDPTSGGHIFLESWGRLFYPILVVALLTTIFLKKTGLPEDSFVISSLVIPLVVILTALAVVAVFGGNCEYEFGFFAIYLLFVLPYLLGALGHYLLSRLVW</sequence>
<evidence type="ECO:0000313" key="2">
    <source>
        <dbReference type="EMBL" id="CAD5243575.1"/>
    </source>
</evidence>
<dbReference type="KEGG" id="tcq:TIRI35C_0421"/>
<evidence type="ECO:0000313" key="3">
    <source>
        <dbReference type="Proteomes" id="UP000516304"/>
    </source>
</evidence>
<keyword evidence="1" id="KW-0472">Membrane</keyword>
<proteinExistence type="predicted"/>
<feature type="transmembrane region" description="Helical" evidence="1">
    <location>
        <begin position="12"/>
        <end position="34"/>
    </location>
</feature>
<evidence type="ECO:0000256" key="1">
    <source>
        <dbReference type="SAM" id="Phobius"/>
    </source>
</evidence>
<protein>
    <submittedName>
        <fullName evidence="2">Uncharacterized protein</fullName>
    </submittedName>
</protein>
<accession>A0A7G2D8S6</accession>
<dbReference type="AlphaFoldDB" id="A0A7G2D8S6"/>
<feature type="transmembrane region" description="Helical" evidence="1">
    <location>
        <begin position="122"/>
        <end position="145"/>
    </location>
</feature>
<feature type="transmembrane region" description="Helical" evidence="1">
    <location>
        <begin position="94"/>
        <end position="116"/>
    </location>
</feature>
<keyword evidence="3" id="KW-1185">Reference proteome</keyword>
<gene>
    <name evidence="2" type="ORF">TIRI35C_0421</name>
</gene>
<dbReference type="GeneID" id="58918152"/>
<dbReference type="RefSeq" id="WP_188201561.1">
    <property type="nucleotide sequence ID" value="NZ_LR881183.1"/>
</dbReference>
<organism evidence="2 3">
    <name type="scientific">Thermococcus camini</name>
    <dbReference type="NCBI Taxonomy" id="2016373"/>
    <lineage>
        <taxon>Archaea</taxon>
        <taxon>Methanobacteriati</taxon>
        <taxon>Methanobacteriota</taxon>
        <taxon>Thermococci</taxon>
        <taxon>Thermococcales</taxon>
        <taxon>Thermococcaceae</taxon>
        <taxon>Thermococcus</taxon>
    </lineage>
</organism>
<dbReference type="EMBL" id="LR881183">
    <property type="protein sequence ID" value="CAD5243575.1"/>
    <property type="molecule type" value="Genomic_DNA"/>
</dbReference>
<name>A0A7G2D8S6_9EURY</name>
<reference evidence="2 3" key="1">
    <citation type="submission" date="2020-09" db="EMBL/GenBank/DDBJ databases">
        <authorList>
            <person name="Courtine D."/>
        </authorList>
    </citation>
    <scope>NUCLEOTIDE SEQUENCE [LARGE SCALE GENOMIC DNA]</scope>
    <source>
        <strain evidence="2 3">IRI35c</strain>
    </source>
</reference>
<keyword evidence="1" id="KW-1133">Transmembrane helix</keyword>